<feature type="domain" description="SUF system FeS cluster assembly SufBD core" evidence="1">
    <location>
        <begin position="144"/>
        <end position="372"/>
    </location>
</feature>
<dbReference type="PANTHER" id="PTHR43575">
    <property type="entry name" value="PROTEIN ABCI7, CHLOROPLASTIC"/>
    <property type="match status" value="1"/>
</dbReference>
<dbReference type="EMBL" id="UINC01022564">
    <property type="protein sequence ID" value="SVA92451.1"/>
    <property type="molecule type" value="Genomic_DNA"/>
</dbReference>
<evidence type="ECO:0000313" key="2">
    <source>
        <dbReference type="EMBL" id="SVA92451.1"/>
    </source>
</evidence>
<sequence length="409" mass="43500">MRTRRAAAVAGLGDVAHPDVGEEVWRYSRIDELDLERYLPSSQRPVANTGVDGFIADDAAATVVLCDGWIQSVHISEAATEADVVIGTVADLVSGPALLGAVLEAPVDLFGHLNRAFCPEPLAVVVPDGVRLDGPVVVVSHVATEGVAAFPRLVVHCGVDAEAAVVEVQTSDDVGALVAPVLEATVGRAGRLCHAVLQELGQRVWQMAHQEVHVGQDASGELFHAGLGGDYARTRTDSRLLGRGAECRITAAYFGDGTQALDYRTFLDHAAPDTVSELLFKGAVDDASRSVYTGLIRVRPEAVRTRANQTNRNVKLSPDAWAESVPNLEIETDDVMCSHASTISPVDADQRFYLESRGVPTIVAERLLLEGFFSEVVAAAPVPSVGDRLQRGLIEKLNRHSTVGAKGAV</sequence>
<gene>
    <name evidence="2" type="ORF">METZ01_LOCUS145305</name>
</gene>
<dbReference type="InterPro" id="IPR037284">
    <property type="entry name" value="SUF_FeS_clus_asmbl_SufBD_sf"/>
</dbReference>
<dbReference type="InterPro" id="IPR055346">
    <property type="entry name" value="Fe-S_cluster_assembly_SufBD"/>
</dbReference>
<reference evidence="2" key="1">
    <citation type="submission" date="2018-05" db="EMBL/GenBank/DDBJ databases">
        <authorList>
            <person name="Lanie J.A."/>
            <person name="Ng W.-L."/>
            <person name="Kazmierczak K.M."/>
            <person name="Andrzejewski T.M."/>
            <person name="Davidsen T.M."/>
            <person name="Wayne K.J."/>
            <person name="Tettelin H."/>
            <person name="Glass J.I."/>
            <person name="Rusch D."/>
            <person name="Podicherti R."/>
            <person name="Tsui H.-C.T."/>
            <person name="Winkler M.E."/>
        </authorList>
    </citation>
    <scope>NUCLEOTIDE SEQUENCE</scope>
</reference>
<dbReference type="GO" id="GO:0016226">
    <property type="term" value="P:iron-sulfur cluster assembly"/>
    <property type="evidence" value="ECO:0007669"/>
    <property type="project" value="InterPro"/>
</dbReference>
<evidence type="ECO:0000259" key="1">
    <source>
        <dbReference type="Pfam" id="PF01458"/>
    </source>
</evidence>
<dbReference type="Pfam" id="PF01458">
    <property type="entry name" value="SUFBD_core"/>
    <property type="match status" value="1"/>
</dbReference>
<dbReference type="SUPFAM" id="SSF101960">
    <property type="entry name" value="Stabilizer of iron transporter SufD"/>
    <property type="match status" value="1"/>
</dbReference>
<dbReference type="InterPro" id="IPR000825">
    <property type="entry name" value="SUF_FeS_clus_asmbl_SufBD_core"/>
</dbReference>
<dbReference type="PANTHER" id="PTHR43575:SF1">
    <property type="entry name" value="PROTEIN ABCI7, CHLOROPLASTIC"/>
    <property type="match status" value="1"/>
</dbReference>
<dbReference type="AlphaFoldDB" id="A0A381ZU30"/>
<organism evidence="2">
    <name type="scientific">marine metagenome</name>
    <dbReference type="NCBI Taxonomy" id="408172"/>
    <lineage>
        <taxon>unclassified sequences</taxon>
        <taxon>metagenomes</taxon>
        <taxon>ecological metagenomes</taxon>
    </lineage>
</organism>
<name>A0A381ZU30_9ZZZZ</name>
<proteinExistence type="predicted"/>
<accession>A0A381ZU30</accession>
<protein>
    <recommendedName>
        <fullName evidence="1">SUF system FeS cluster assembly SufBD core domain-containing protein</fullName>
    </recommendedName>
</protein>